<feature type="domain" description="RecX third three-helical" evidence="7">
    <location>
        <begin position="107"/>
        <end position="154"/>
    </location>
</feature>
<organism evidence="8 9">
    <name type="scientific">Hymenobacter daecheongensis DSM 21074</name>
    <dbReference type="NCBI Taxonomy" id="1121955"/>
    <lineage>
        <taxon>Bacteria</taxon>
        <taxon>Pseudomonadati</taxon>
        <taxon>Bacteroidota</taxon>
        <taxon>Cytophagia</taxon>
        <taxon>Cytophagales</taxon>
        <taxon>Hymenobacteraceae</taxon>
        <taxon>Hymenobacter</taxon>
    </lineage>
</organism>
<proteinExistence type="inferred from homology"/>
<evidence type="ECO:0000256" key="4">
    <source>
        <dbReference type="ARBA" id="ARBA00022490"/>
    </source>
</evidence>
<evidence type="ECO:0000256" key="5">
    <source>
        <dbReference type="HAMAP-Rule" id="MF_01114"/>
    </source>
</evidence>
<evidence type="ECO:0000256" key="1">
    <source>
        <dbReference type="ARBA" id="ARBA00004496"/>
    </source>
</evidence>
<comment type="subcellular location">
    <subcellularLocation>
        <location evidence="1 5">Cytoplasm</location>
    </subcellularLocation>
</comment>
<dbReference type="InterPro" id="IPR036388">
    <property type="entry name" value="WH-like_DNA-bd_sf"/>
</dbReference>
<evidence type="ECO:0000313" key="8">
    <source>
        <dbReference type="EMBL" id="SHI32086.1"/>
    </source>
</evidence>
<dbReference type="Pfam" id="PF21981">
    <property type="entry name" value="RecX_HTH3"/>
    <property type="match status" value="1"/>
</dbReference>
<evidence type="ECO:0000313" key="9">
    <source>
        <dbReference type="Proteomes" id="UP000184418"/>
    </source>
</evidence>
<name>A0A1M6A6L8_9BACT</name>
<evidence type="ECO:0000256" key="3">
    <source>
        <dbReference type="ARBA" id="ARBA00018111"/>
    </source>
</evidence>
<sequence length="171" mass="20470">MDQPKRKFYTPSEALPKIAAFCAYQERNQKEVESKLREYGLNEDEAGEIIIRLSREKLLDEERYAQAFVRGKYRIKKWGRRRIMQELKQKGISDYCIKVGMKEIDGDEYFQNLVDVLEKRNRVEKERNQRLRRQKLTLFMTVKGYENDLIRMALDDLGKEPEEREGTRLEG</sequence>
<dbReference type="OrthoDB" id="1523826at2"/>
<comment type="similarity">
    <text evidence="2 5">Belongs to the RecX family.</text>
</comment>
<dbReference type="RefSeq" id="WP_073104928.1">
    <property type="nucleotide sequence ID" value="NZ_FQYN01000001.1"/>
</dbReference>
<dbReference type="GO" id="GO:0006282">
    <property type="term" value="P:regulation of DNA repair"/>
    <property type="evidence" value="ECO:0007669"/>
    <property type="project" value="UniProtKB-UniRule"/>
</dbReference>
<dbReference type="Gene3D" id="1.10.10.10">
    <property type="entry name" value="Winged helix-like DNA-binding domain superfamily/Winged helix DNA-binding domain"/>
    <property type="match status" value="2"/>
</dbReference>
<gene>
    <name evidence="5" type="primary">recX</name>
    <name evidence="8" type="ORF">SAMN02745146_0520</name>
</gene>
<keyword evidence="4 5" id="KW-0963">Cytoplasm</keyword>
<dbReference type="InterPro" id="IPR003783">
    <property type="entry name" value="Regulatory_RecX"/>
</dbReference>
<reference evidence="8 9" key="1">
    <citation type="submission" date="2016-11" db="EMBL/GenBank/DDBJ databases">
        <authorList>
            <person name="Jaros S."/>
            <person name="Januszkiewicz K."/>
            <person name="Wedrychowicz H."/>
        </authorList>
    </citation>
    <scope>NUCLEOTIDE SEQUENCE [LARGE SCALE GENOMIC DNA]</scope>
    <source>
        <strain evidence="8 9">DSM 21074</strain>
    </source>
</reference>
<evidence type="ECO:0000259" key="7">
    <source>
        <dbReference type="Pfam" id="PF21981"/>
    </source>
</evidence>
<dbReference type="STRING" id="1121955.SAMN02745146_0520"/>
<keyword evidence="9" id="KW-1185">Reference proteome</keyword>
<accession>A0A1M6A6L8</accession>
<dbReference type="AlphaFoldDB" id="A0A1M6A6L8"/>
<evidence type="ECO:0000256" key="2">
    <source>
        <dbReference type="ARBA" id="ARBA00009695"/>
    </source>
</evidence>
<protein>
    <recommendedName>
        <fullName evidence="3 5">Regulatory protein RecX</fullName>
    </recommendedName>
</protein>
<dbReference type="HAMAP" id="MF_01114">
    <property type="entry name" value="RecX"/>
    <property type="match status" value="1"/>
</dbReference>
<dbReference type="PANTHER" id="PTHR33602">
    <property type="entry name" value="REGULATORY PROTEIN RECX FAMILY PROTEIN"/>
    <property type="match status" value="1"/>
</dbReference>
<dbReference type="Proteomes" id="UP000184418">
    <property type="component" value="Unassembled WGS sequence"/>
</dbReference>
<dbReference type="GO" id="GO:0005737">
    <property type="term" value="C:cytoplasm"/>
    <property type="evidence" value="ECO:0007669"/>
    <property type="project" value="UniProtKB-SubCell"/>
</dbReference>
<dbReference type="InterPro" id="IPR053924">
    <property type="entry name" value="RecX_HTH_2nd"/>
</dbReference>
<feature type="domain" description="RecX second three-helical" evidence="6">
    <location>
        <begin position="60"/>
        <end position="97"/>
    </location>
</feature>
<dbReference type="InterPro" id="IPR053925">
    <property type="entry name" value="RecX_HTH_3rd"/>
</dbReference>
<evidence type="ECO:0000259" key="6">
    <source>
        <dbReference type="Pfam" id="PF02631"/>
    </source>
</evidence>
<comment type="function">
    <text evidence="5">Modulates RecA activity.</text>
</comment>
<dbReference type="PANTHER" id="PTHR33602:SF1">
    <property type="entry name" value="REGULATORY PROTEIN RECX FAMILY PROTEIN"/>
    <property type="match status" value="1"/>
</dbReference>
<dbReference type="Pfam" id="PF02631">
    <property type="entry name" value="RecX_HTH2"/>
    <property type="match status" value="1"/>
</dbReference>
<dbReference type="EMBL" id="FQYN01000001">
    <property type="protein sequence ID" value="SHI32086.1"/>
    <property type="molecule type" value="Genomic_DNA"/>
</dbReference>